<dbReference type="GO" id="GO:0003964">
    <property type="term" value="F:RNA-directed DNA polymerase activity"/>
    <property type="evidence" value="ECO:0007669"/>
    <property type="project" value="UniProtKB-KW"/>
</dbReference>
<dbReference type="SMART" id="SM00343">
    <property type="entry name" value="ZnF_C2HC"/>
    <property type="match status" value="2"/>
</dbReference>
<evidence type="ECO:0000256" key="3">
    <source>
        <dbReference type="ARBA" id="ARBA00022759"/>
    </source>
</evidence>
<sequence length="542" mass="63347">MAIIINTMCKAELLRYNRIIGSEKLWLTIKEGMAPDTEELKMRSRNELSNIKMFKEWTVETFLNRAEVLKDQCILLGRNVEVYDFKIFALKPEEIRRANRKEEETNREYETARKVKERNRTDGNSYNCGIKGHMAPDCSRSKKCFNCQGFNHIAAYCRETNITDRGYDVNFNKYGAILYNKLGGIQMTAVREQNAYYVRTSINLERTEAVLTVNERNRPDKGGEYLRKELKGWFDSNGIVHELSPPMTPECNRIAERANRTIIETTRTMLVDSKLILIFWVEAANTAVDIRNRNKSREYGKTSYEIWYKKQPNIKQVPLFGCIEYLICKGERMTRKAGRPKSVTKEAIQVKKYLKKREQEKSDEQRNVGRSSRNKNQKAIRSIEEKIPTTITEARQSPEWDQWREAVKSEIESLQKHQVWHVVHRPKNKKKLNEDDVSPMSDEKNYQELLGRLMYLSVSTRPNISFALSCLSQFSKNPRTMHMNALKRELRYLKGTINYQMEYGNTNQKKGLKCNTDVSWDRTTDAKSCSCILVCRNGDLVH</sequence>
<dbReference type="GO" id="GO:0015074">
    <property type="term" value="P:DNA integration"/>
    <property type="evidence" value="ECO:0007669"/>
    <property type="project" value="UniProtKB-KW"/>
</dbReference>
<evidence type="ECO:0000256" key="2">
    <source>
        <dbReference type="ARBA" id="ARBA00022723"/>
    </source>
</evidence>
<evidence type="ECO:0000256" key="9">
    <source>
        <dbReference type="ARBA" id="ARBA00023172"/>
    </source>
</evidence>
<evidence type="ECO:0000256" key="8">
    <source>
        <dbReference type="ARBA" id="ARBA00022932"/>
    </source>
</evidence>
<accession>A0A310SJ54</accession>
<dbReference type="InterPro" id="IPR001584">
    <property type="entry name" value="Integrase_cat-core"/>
</dbReference>
<organism evidence="12 13">
    <name type="scientific">Eufriesea mexicana</name>
    <dbReference type="NCBI Taxonomy" id="516756"/>
    <lineage>
        <taxon>Eukaryota</taxon>
        <taxon>Metazoa</taxon>
        <taxon>Ecdysozoa</taxon>
        <taxon>Arthropoda</taxon>
        <taxon>Hexapoda</taxon>
        <taxon>Insecta</taxon>
        <taxon>Pterygota</taxon>
        <taxon>Neoptera</taxon>
        <taxon>Endopterygota</taxon>
        <taxon>Hymenoptera</taxon>
        <taxon>Apocrita</taxon>
        <taxon>Aculeata</taxon>
        <taxon>Apoidea</taxon>
        <taxon>Anthophila</taxon>
        <taxon>Apidae</taxon>
        <taxon>Eufriesea</taxon>
    </lineage>
</organism>
<evidence type="ECO:0000256" key="7">
    <source>
        <dbReference type="ARBA" id="ARBA00022918"/>
    </source>
</evidence>
<dbReference type="PANTHER" id="PTHR42648:SF11">
    <property type="entry name" value="TRANSPOSON TY4-P GAG-POL POLYPROTEIN"/>
    <property type="match status" value="1"/>
</dbReference>
<dbReference type="Gene3D" id="3.30.420.10">
    <property type="entry name" value="Ribonuclease H-like superfamily/Ribonuclease H"/>
    <property type="match status" value="1"/>
</dbReference>
<dbReference type="SUPFAM" id="SSF53098">
    <property type="entry name" value="Ribonuclease H-like"/>
    <property type="match status" value="1"/>
</dbReference>
<dbReference type="PROSITE" id="PS50994">
    <property type="entry name" value="INTEGRASE"/>
    <property type="match status" value="1"/>
</dbReference>
<evidence type="ECO:0000313" key="13">
    <source>
        <dbReference type="Proteomes" id="UP000250275"/>
    </source>
</evidence>
<keyword evidence="13" id="KW-1185">Reference proteome</keyword>
<dbReference type="InterPro" id="IPR039537">
    <property type="entry name" value="Retrotran_Ty1/copia-like"/>
</dbReference>
<dbReference type="EMBL" id="KQ759840">
    <property type="protein sequence ID" value="OAD62641.1"/>
    <property type="molecule type" value="Genomic_DNA"/>
</dbReference>
<keyword evidence="8" id="KW-0239">DNA-directed DNA polymerase</keyword>
<evidence type="ECO:0000256" key="10">
    <source>
        <dbReference type="SAM" id="MobiDB-lite"/>
    </source>
</evidence>
<keyword evidence="4" id="KW-0378">Hydrolase</keyword>
<dbReference type="Pfam" id="PF00098">
    <property type="entry name" value="zf-CCHC"/>
    <property type="match status" value="1"/>
</dbReference>
<dbReference type="GO" id="GO:0003676">
    <property type="term" value="F:nucleic acid binding"/>
    <property type="evidence" value="ECO:0007669"/>
    <property type="project" value="InterPro"/>
</dbReference>
<feature type="compositionally biased region" description="Basic and acidic residues" evidence="10">
    <location>
        <begin position="356"/>
        <end position="367"/>
    </location>
</feature>
<reference evidence="12 13" key="1">
    <citation type="submission" date="2015-07" db="EMBL/GenBank/DDBJ databases">
        <title>The genome of Eufriesea mexicana.</title>
        <authorList>
            <person name="Pan H."/>
            <person name="Kapheim K."/>
        </authorList>
    </citation>
    <scope>NUCLEOTIDE SEQUENCE [LARGE SCALE GENOMIC DNA]</scope>
    <source>
        <strain evidence="12">0111107269</strain>
        <tissue evidence="12">Whole body</tissue>
    </source>
</reference>
<dbReference type="InterPro" id="IPR001878">
    <property type="entry name" value="Znf_CCHC"/>
</dbReference>
<evidence type="ECO:0000313" key="12">
    <source>
        <dbReference type="EMBL" id="OAD62641.1"/>
    </source>
</evidence>
<evidence type="ECO:0000256" key="5">
    <source>
        <dbReference type="ARBA" id="ARBA00022842"/>
    </source>
</evidence>
<keyword evidence="6" id="KW-0229">DNA integration</keyword>
<feature type="domain" description="Integrase catalytic" evidence="11">
    <location>
        <begin position="220"/>
        <end position="311"/>
    </location>
</feature>
<protein>
    <submittedName>
        <fullName evidence="12">Copia protein</fullName>
    </submittedName>
</protein>
<feature type="region of interest" description="Disordered" evidence="10">
    <location>
        <begin position="354"/>
        <end position="388"/>
    </location>
</feature>
<dbReference type="PANTHER" id="PTHR42648">
    <property type="entry name" value="TRANSPOSASE, PUTATIVE-RELATED"/>
    <property type="match status" value="1"/>
</dbReference>
<evidence type="ECO:0000256" key="6">
    <source>
        <dbReference type="ARBA" id="ARBA00022908"/>
    </source>
</evidence>
<dbReference type="GO" id="GO:0004519">
    <property type="term" value="F:endonuclease activity"/>
    <property type="evidence" value="ECO:0007669"/>
    <property type="project" value="UniProtKB-KW"/>
</dbReference>
<name>A0A310SJ54_9HYME</name>
<keyword evidence="2" id="KW-0479">Metal-binding</keyword>
<keyword evidence="3" id="KW-0255">Endonuclease</keyword>
<dbReference type="Proteomes" id="UP000250275">
    <property type="component" value="Unassembled WGS sequence"/>
</dbReference>
<evidence type="ECO:0000259" key="11">
    <source>
        <dbReference type="PROSITE" id="PS50994"/>
    </source>
</evidence>
<dbReference type="InterPro" id="IPR012337">
    <property type="entry name" value="RNaseH-like_sf"/>
</dbReference>
<gene>
    <name evidence="12" type="ORF">WN48_07156</name>
</gene>
<dbReference type="GO" id="GO:0006310">
    <property type="term" value="P:DNA recombination"/>
    <property type="evidence" value="ECO:0007669"/>
    <property type="project" value="UniProtKB-KW"/>
</dbReference>
<dbReference type="GO" id="GO:0003887">
    <property type="term" value="F:DNA-directed DNA polymerase activity"/>
    <property type="evidence" value="ECO:0007669"/>
    <property type="project" value="UniProtKB-KW"/>
</dbReference>
<dbReference type="SUPFAM" id="SSF57756">
    <property type="entry name" value="Retrovirus zinc finger-like domains"/>
    <property type="match status" value="1"/>
</dbReference>
<dbReference type="AlphaFoldDB" id="A0A310SJ54"/>
<proteinExistence type="predicted"/>
<evidence type="ECO:0000256" key="1">
    <source>
        <dbReference type="ARBA" id="ARBA00022722"/>
    </source>
</evidence>
<keyword evidence="8" id="KW-0808">Transferase</keyword>
<dbReference type="GO" id="GO:0016787">
    <property type="term" value="F:hydrolase activity"/>
    <property type="evidence" value="ECO:0007669"/>
    <property type="project" value="UniProtKB-KW"/>
</dbReference>
<dbReference type="InterPro" id="IPR036397">
    <property type="entry name" value="RNaseH_sf"/>
</dbReference>
<keyword evidence="7" id="KW-0695">RNA-directed DNA polymerase</keyword>
<keyword evidence="9" id="KW-0233">DNA recombination</keyword>
<dbReference type="OrthoDB" id="7611892at2759"/>
<keyword evidence="8" id="KW-0548">Nucleotidyltransferase</keyword>
<keyword evidence="5" id="KW-0460">Magnesium</keyword>
<dbReference type="GO" id="GO:0008270">
    <property type="term" value="F:zinc ion binding"/>
    <property type="evidence" value="ECO:0007669"/>
    <property type="project" value="InterPro"/>
</dbReference>
<keyword evidence="1" id="KW-0540">Nuclease</keyword>
<dbReference type="Gene3D" id="4.10.60.10">
    <property type="entry name" value="Zinc finger, CCHC-type"/>
    <property type="match status" value="1"/>
</dbReference>
<evidence type="ECO:0000256" key="4">
    <source>
        <dbReference type="ARBA" id="ARBA00022801"/>
    </source>
</evidence>
<dbReference type="InterPro" id="IPR036875">
    <property type="entry name" value="Znf_CCHC_sf"/>
</dbReference>